<dbReference type="EC" id="1.14.13.-" evidence="6"/>
<dbReference type="Proteomes" id="UP001595729">
    <property type="component" value="Unassembled WGS sequence"/>
</dbReference>
<comment type="similarity">
    <text evidence="1">Belongs to the FMO family.</text>
</comment>
<dbReference type="Gene3D" id="3.50.50.60">
    <property type="entry name" value="FAD/NAD(P)-binding domain"/>
    <property type="match status" value="1"/>
</dbReference>
<evidence type="ECO:0000256" key="2">
    <source>
        <dbReference type="ARBA" id="ARBA00022630"/>
    </source>
</evidence>
<sequence length="471" mass="52490">MTPTTEPGVVDCGEATCIIGAGPGGLSAARALKAQGLPYEQFERHHDVGGLWDMDNPGSPIYESAHFISSRDLSGFMGFPMPKHFPDYPSHRQILSYVRSFADAYCLRGAIRLGTGVNQIRKDAAGHWVVELSDGSRRRYKAIVCATGCNWDPNLPTFKGEFAGELRHSVTYRSGDEFRGKRVLVVGAGNSGADIACDAATHADRAFISVRRGYHFIPKHIFGMPADEFGESGPHLPLWLARPVFTGLLRLITGDLTRLGLPKPDHRLFESHPLMNSQLLHHLQHGNIAVKPDISHLDGRAVVFKDGSREEVDLVLCATGYRWSCRYAAEYFEWKGGRPQLYLSMFSRDHRNLFGIGYLENNSSAYKLFDTQAFMIAAYLRAQRDRDASAARFDQLIQHDQPDLSGGIRFVDSPRHAVYIDAHSFKTYLRKLRARMGWNELSESFYDRVKVAPSAAALSPQAPVREVVSHG</sequence>
<dbReference type="EMBL" id="JBHRXX010000007">
    <property type="protein sequence ID" value="MFC3685570.1"/>
    <property type="molecule type" value="Genomic_DNA"/>
</dbReference>
<keyword evidence="3" id="KW-0274">FAD</keyword>
<dbReference type="PRINTS" id="PR00370">
    <property type="entry name" value="FMOXYGENASE"/>
</dbReference>
<reference evidence="7" key="1">
    <citation type="journal article" date="2019" name="Int. J. Syst. Evol. Microbiol.">
        <title>The Global Catalogue of Microorganisms (GCM) 10K type strain sequencing project: providing services to taxonomists for standard genome sequencing and annotation.</title>
        <authorList>
            <consortium name="The Broad Institute Genomics Platform"/>
            <consortium name="The Broad Institute Genome Sequencing Center for Infectious Disease"/>
            <person name="Wu L."/>
            <person name="Ma J."/>
        </authorList>
    </citation>
    <scope>NUCLEOTIDE SEQUENCE [LARGE SCALE GENOMIC DNA]</scope>
    <source>
        <strain evidence="7">KCTC 42501</strain>
    </source>
</reference>
<dbReference type="RefSeq" id="WP_382177004.1">
    <property type="nucleotide sequence ID" value="NZ_JBHRXX010000007.1"/>
</dbReference>
<dbReference type="Pfam" id="PF00743">
    <property type="entry name" value="FMO-like"/>
    <property type="match status" value="1"/>
</dbReference>
<evidence type="ECO:0000256" key="3">
    <source>
        <dbReference type="ARBA" id="ARBA00022827"/>
    </source>
</evidence>
<dbReference type="InterPro" id="IPR050346">
    <property type="entry name" value="FMO-like"/>
</dbReference>
<keyword evidence="2" id="KW-0285">Flavoprotein</keyword>
<keyword evidence="7" id="KW-1185">Reference proteome</keyword>
<gene>
    <name evidence="6" type="ORF">ACFOPI_18355</name>
</gene>
<evidence type="ECO:0000313" key="7">
    <source>
        <dbReference type="Proteomes" id="UP001595729"/>
    </source>
</evidence>
<keyword evidence="5 6" id="KW-0560">Oxidoreductase</keyword>
<dbReference type="InterPro" id="IPR036188">
    <property type="entry name" value="FAD/NAD-bd_sf"/>
</dbReference>
<keyword evidence="4" id="KW-0521">NADP</keyword>
<dbReference type="InterPro" id="IPR000960">
    <property type="entry name" value="Flavin_mOase"/>
</dbReference>
<dbReference type="GO" id="GO:0004497">
    <property type="term" value="F:monooxygenase activity"/>
    <property type="evidence" value="ECO:0007669"/>
    <property type="project" value="UniProtKB-KW"/>
</dbReference>
<evidence type="ECO:0000256" key="1">
    <source>
        <dbReference type="ARBA" id="ARBA00009183"/>
    </source>
</evidence>
<organism evidence="6 7">
    <name type="scientific">Hydrogenophaga luteola</name>
    <dbReference type="NCBI Taxonomy" id="1591122"/>
    <lineage>
        <taxon>Bacteria</taxon>
        <taxon>Pseudomonadati</taxon>
        <taxon>Pseudomonadota</taxon>
        <taxon>Betaproteobacteria</taxon>
        <taxon>Burkholderiales</taxon>
        <taxon>Comamonadaceae</taxon>
        <taxon>Hydrogenophaga</taxon>
    </lineage>
</organism>
<protein>
    <submittedName>
        <fullName evidence="6">Flavin-containing monooxygenase</fullName>
        <ecNumber evidence="6">1.14.13.-</ecNumber>
    </submittedName>
</protein>
<keyword evidence="6" id="KW-0503">Monooxygenase</keyword>
<proteinExistence type="inferred from homology"/>
<accession>A0ABV7W7V3</accession>
<comment type="caution">
    <text evidence="6">The sequence shown here is derived from an EMBL/GenBank/DDBJ whole genome shotgun (WGS) entry which is preliminary data.</text>
</comment>
<evidence type="ECO:0000256" key="5">
    <source>
        <dbReference type="ARBA" id="ARBA00023002"/>
    </source>
</evidence>
<dbReference type="PANTHER" id="PTHR23023">
    <property type="entry name" value="DIMETHYLANILINE MONOOXYGENASE"/>
    <property type="match status" value="1"/>
</dbReference>
<name>A0ABV7W7V3_9BURK</name>
<evidence type="ECO:0000313" key="6">
    <source>
        <dbReference type="EMBL" id="MFC3685570.1"/>
    </source>
</evidence>
<dbReference type="InterPro" id="IPR020946">
    <property type="entry name" value="Flavin_mOase-like"/>
</dbReference>
<evidence type="ECO:0000256" key="4">
    <source>
        <dbReference type="ARBA" id="ARBA00022857"/>
    </source>
</evidence>
<dbReference type="SUPFAM" id="SSF51905">
    <property type="entry name" value="FAD/NAD(P)-binding domain"/>
    <property type="match status" value="2"/>
</dbReference>